<dbReference type="AlphaFoldDB" id="A0A5N8XNG3"/>
<organism evidence="2 3">
    <name type="scientific">Streptomyces spongiae</name>
    <dbReference type="NCBI Taxonomy" id="565072"/>
    <lineage>
        <taxon>Bacteria</taxon>
        <taxon>Bacillati</taxon>
        <taxon>Actinomycetota</taxon>
        <taxon>Actinomycetes</taxon>
        <taxon>Kitasatosporales</taxon>
        <taxon>Streptomycetaceae</taxon>
        <taxon>Streptomyces</taxon>
    </lineage>
</organism>
<keyword evidence="1" id="KW-0472">Membrane</keyword>
<comment type="caution">
    <text evidence="2">The sequence shown here is derived from an EMBL/GenBank/DDBJ whole genome shotgun (WGS) entry which is preliminary data.</text>
</comment>
<keyword evidence="3" id="KW-1185">Reference proteome</keyword>
<gene>
    <name evidence="2" type="ORF">FNH08_28605</name>
</gene>
<keyword evidence="1" id="KW-0812">Transmembrane</keyword>
<evidence type="ECO:0000313" key="3">
    <source>
        <dbReference type="Proteomes" id="UP000400924"/>
    </source>
</evidence>
<feature type="transmembrane region" description="Helical" evidence="1">
    <location>
        <begin position="47"/>
        <end position="67"/>
    </location>
</feature>
<dbReference type="RefSeq" id="WP_152774414.1">
    <property type="nucleotide sequence ID" value="NZ_VJZC01000258.1"/>
</dbReference>
<evidence type="ECO:0000313" key="2">
    <source>
        <dbReference type="EMBL" id="MPY60959.1"/>
    </source>
</evidence>
<evidence type="ECO:0000256" key="1">
    <source>
        <dbReference type="SAM" id="Phobius"/>
    </source>
</evidence>
<protein>
    <submittedName>
        <fullName evidence="2">Uncharacterized protein</fullName>
    </submittedName>
</protein>
<sequence>MATTNPPEPDENRPLLNQRSAMIFLLAVLAGLGAGLLTILAANPWPVAVTAGAAATAAAVLFFDRIIE</sequence>
<reference evidence="2 3" key="1">
    <citation type="submission" date="2019-07" db="EMBL/GenBank/DDBJ databases">
        <title>New species of Amycolatopsis and Streptomyces.</title>
        <authorList>
            <person name="Duangmal K."/>
            <person name="Teo W.F.A."/>
            <person name="Lipun K."/>
        </authorList>
    </citation>
    <scope>NUCLEOTIDE SEQUENCE [LARGE SCALE GENOMIC DNA]</scope>
    <source>
        <strain evidence="2 3">NBRC 106415</strain>
    </source>
</reference>
<proteinExistence type="predicted"/>
<keyword evidence="1" id="KW-1133">Transmembrane helix</keyword>
<feature type="transmembrane region" description="Helical" evidence="1">
    <location>
        <begin position="21"/>
        <end position="41"/>
    </location>
</feature>
<dbReference type="EMBL" id="VJZC01000258">
    <property type="protein sequence ID" value="MPY60959.1"/>
    <property type="molecule type" value="Genomic_DNA"/>
</dbReference>
<accession>A0A5N8XNG3</accession>
<dbReference type="Proteomes" id="UP000400924">
    <property type="component" value="Unassembled WGS sequence"/>
</dbReference>
<name>A0A5N8XNG3_9ACTN</name>